<organism evidence="2 3">
    <name type="scientific">Obba rivulosa</name>
    <dbReference type="NCBI Taxonomy" id="1052685"/>
    <lineage>
        <taxon>Eukaryota</taxon>
        <taxon>Fungi</taxon>
        <taxon>Dikarya</taxon>
        <taxon>Basidiomycota</taxon>
        <taxon>Agaricomycotina</taxon>
        <taxon>Agaricomycetes</taxon>
        <taxon>Polyporales</taxon>
        <taxon>Gelatoporiaceae</taxon>
        <taxon>Obba</taxon>
    </lineage>
</organism>
<sequence>MASRPPRLSRLLKRKREQTAGPAEVAGDGSGSASTSSKRRAVATEAGTNENTPALTLDASPRRTGWLVLKNVLATVRDGCDLFLPLKAALVGVVAAMDIVDNVEDAQGGFREIAMKIQGFQSVISRYQSEQGMLPSVICKRLEPLSRRV</sequence>
<dbReference type="AlphaFoldDB" id="A0A8E2DEA8"/>
<protein>
    <submittedName>
        <fullName evidence="2">Uncharacterized protein</fullName>
    </submittedName>
</protein>
<evidence type="ECO:0000313" key="2">
    <source>
        <dbReference type="EMBL" id="OCH83711.1"/>
    </source>
</evidence>
<reference evidence="2 3" key="1">
    <citation type="submission" date="2016-07" db="EMBL/GenBank/DDBJ databases">
        <title>Draft genome of the white-rot fungus Obba rivulosa 3A-2.</title>
        <authorList>
            <consortium name="DOE Joint Genome Institute"/>
            <person name="Miettinen O."/>
            <person name="Riley R."/>
            <person name="Acob R."/>
            <person name="Barry K."/>
            <person name="Cullen D."/>
            <person name="De Vries R."/>
            <person name="Hainaut M."/>
            <person name="Hatakka A."/>
            <person name="Henrissat B."/>
            <person name="Hilden K."/>
            <person name="Kuo R."/>
            <person name="Labutti K."/>
            <person name="Lipzen A."/>
            <person name="Makela M.R."/>
            <person name="Sandor L."/>
            <person name="Spatafora J.W."/>
            <person name="Grigoriev I.V."/>
            <person name="Hibbett D.S."/>
        </authorList>
    </citation>
    <scope>NUCLEOTIDE SEQUENCE [LARGE SCALE GENOMIC DNA]</scope>
    <source>
        <strain evidence="2 3">3A-2</strain>
    </source>
</reference>
<name>A0A8E2DEA8_9APHY</name>
<dbReference type="Proteomes" id="UP000250043">
    <property type="component" value="Unassembled WGS sequence"/>
</dbReference>
<keyword evidence="3" id="KW-1185">Reference proteome</keyword>
<accession>A0A8E2DEA8</accession>
<dbReference type="OrthoDB" id="3210708at2759"/>
<gene>
    <name evidence="2" type="ORF">OBBRIDRAFT_840270</name>
</gene>
<feature type="region of interest" description="Disordered" evidence="1">
    <location>
        <begin position="1"/>
        <end position="57"/>
    </location>
</feature>
<proteinExistence type="predicted"/>
<evidence type="ECO:0000313" key="3">
    <source>
        <dbReference type="Proteomes" id="UP000250043"/>
    </source>
</evidence>
<dbReference type="EMBL" id="KV722850">
    <property type="protein sequence ID" value="OCH83711.1"/>
    <property type="molecule type" value="Genomic_DNA"/>
</dbReference>
<evidence type="ECO:0000256" key="1">
    <source>
        <dbReference type="SAM" id="MobiDB-lite"/>
    </source>
</evidence>